<dbReference type="OrthoDB" id="7554813at2759"/>
<protein>
    <submittedName>
        <fullName evidence="1">Retrovirus-like pol polyprotein</fullName>
    </submittedName>
</protein>
<dbReference type="AlphaFoldDB" id="A0A0J7K061"/>
<comment type="caution">
    <text evidence="1">The sequence shown here is derived from an EMBL/GenBank/DDBJ whole genome shotgun (WGS) entry which is preliminary data.</text>
</comment>
<sequence length="97" mass="10880">MLYDSGATISLIKVNQLKGETAIYKDKVTLVGITGHKARAIGKMYATIDLDGRKIKHAIYVVKNDFPMEYEGILGIFSQKETSSENNRFHVTTKNEN</sequence>
<accession>A0A0J7K061</accession>
<name>A0A0J7K061_LASNI</name>
<gene>
    <name evidence="1" type="ORF">RF55_19739</name>
</gene>
<dbReference type="Proteomes" id="UP000036403">
    <property type="component" value="Unassembled WGS sequence"/>
</dbReference>
<reference evidence="1 2" key="1">
    <citation type="submission" date="2015-04" db="EMBL/GenBank/DDBJ databases">
        <title>Lasius niger genome sequencing.</title>
        <authorList>
            <person name="Konorov E.A."/>
            <person name="Nikitin M.A."/>
            <person name="Kirill M.V."/>
            <person name="Chang P."/>
        </authorList>
    </citation>
    <scope>NUCLEOTIDE SEQUENCE [LARGE SCALE GENOMIC DNA]</scope>
    <source>
        <tissue evidence="1">Whole</tissue>
    </source>
</reference>
<proteinExistence type="predicted"/>
<evidence type="ECO:0000313" key="2">
    <source>
        <dbReference type="Proteomes" id="UP000036403"/>
    </source>
</evidence>
<keyword evidence="2" id="KW-1185">Reference proteome</keyword>
<evidence type="ECO:0000313" key="1">
    <source>
        <dbReference type="EMBL" id="KMQ83541.1"/>
    </source>
</evidence>
<dbReference type="EMBL" id="LBMM01019413">
    <property type="protein sequence ID" value="KMQ83541.1"/>
    <property type="molecule type" value="Genomic_DNA"/>
</dbReference>
<organism evidence="1 2">
    <name type="scientific">Lasius niger</name>
    <name type="common">Black garden ant</name>
    <dbReference type="NCBI Taxonomy" id="67767"/>
    <lineage>
        <taxon>Eukaryota</taxon>
        <taxon>Metazoa</taxon>
        <taxon>Ecdysozoa</taxon>
        <taxon>Arthropoda</taxon>
        <taxon>Hexapoda</taxon>
        <taxon>Insecta</taxon>
        <taxon>Pterygota</taxon>
        <taxon>Neoptera</taxon>
        <taxon>Endopterygota</taxon>
        <taxon>Hymenoptera</taxon>
        <taxon>Apocrita</taxon>
        <taxon>Aculeata</taxon>
        <taxon>Formicoidea</taxon>
        <taxon>Formicidae</taxon>
        <taxon>Formicinae</taxon>
        <taxon>Lasius</taxon>
        <taxon>Lasius</taxon>
    </lineage>
</organism>
<dbReference type="SUPFAM" id="SSF50630">
    <property type="entry name" value="Acid proteases"/>
    <property type="match status" value="1"/>
</dbReference>
<dbReference type="PaxDb" id="67767-A0A0J7K061"/>
<dbReference type="InterPro" id="IPR021109">
    <property type="entry name" value="Peptidase_aspartic_dom_sf"/>
</dbReference>
<dbReference type="CDD" id="cd00303">
    <property type="entry name" value="retropepsin_like"/>
    <property type="match status" value="1"/>
</dbReference>
<dbReference type="Gene3D" id="2.40.70.10">
    <property type="entry name" value="Acid Proteases"/>
    <property type="match status" value="1"/>
</dbReference>